<feature type="compositionally biased region" description="Pro residues" evidence="1">
    <location>
        <begin position="339"/>
        <end position="349"/>
    </location>
</feature>
<feature type="transmembrane region" description="Helical" evidence="2">
    <location>
        <begin position="147"/>
        <end position="166"/>
    </location>
</feature>
<feature type="compositionally biased region" description="Acidic residues" evidence="1">
    <location>
        <begin position="425"/>
        <end position="442"/>
    </location>
</feature>
<feature type="transmembrane region" description="Helical" evidence="2">
    <location>
        <begin position="90"/>
        <end position="109"/>
    </location>
</feature>
<feature type="region of interest" description="Disordered" evidence="1">
    <location>
        <begin position="319"/>
        <end position="449"/>
    </location>
</feature>
<gene>
    <name evidence="3" type="ORF">GA0070616_3223</name>
</gene>
<dbReference type="AlphaFoldDB" id="A0A1C6S9F3"/>
<dbReference type="Proteomes" id="UP000199699">
    <property type="component" value="Unassembled WGS sequence"/>
</dbReference>
<feature type="compositionally biased region" description="Basic and acidic residues" evidence="1">
    <location>
        <begin position="498"/>
        <end position="510"/>
    </location>
</feature>
<protein>
    <submittedName>
        <fullName evidence="3">Uncharacterized protein</fullName>
    </submittedName>
</protein>
<keyword evidence="2" id="KW-0812">Transmembrane</keyword>
<dbReference type="STRING" id="145857.GA0070616_3223"/>
<name>A0A1C6S9F3_9ACTN</name>
<evidence type="ECO:0000256" key="1">
    <source>
        <dbReference type="SAM" id="MobiDB-lite"/>
    </source>
</evidence>
<feature type="region of interest" description="Disordered" evidence="1">
    <location>
        <begin position="480"/>
        <end position="510"/>
    </location>
</feature>
<proteinExistence type="predicted"/>
<accession>A0A1C6S9F3</accession>
<reference evidence="3 4" key="1">
    <citation type="submission" date="2016-06" db="EMBL/GenBank/DDBJ databases">
        <authorList>
            <person name="Kjaerup R.B."/>
            <person name="Dalgaard T.S."/>
            <person name="Juul-Madsen H.R."/>
        </authorList>
    </citation>
    <scope>NUCLEOTIDE SEQUENCE [LARGE SCALE GENOMIC DNA]</scope>
    <source>
        <strain evidence="3 4">DSM 43818</strain>
    </source>
</reference>
<feature type="compositionally biased region" description="Basic residues" evidence="1">
    <location>
        <begin position="320"/>
        <end position="332"/>
    </location>
</feature>
<evidence type="ECO:0000256" key="2">
    <source>
        <dbReference type="SAM" id="Phobius"/>
    </source>
</evidence>
<sequence>MTPDPPAAPETGHENRYAQPSFGGGPQPANPVRDHAAASPSKTVLADDAGPGSDRQVGSAGRRAASLTTRDALEADLATAVRHAARMRQAFYVLVLLVALVGQVTGAVATLGVPVVVAVPALAALELGGVVVMANADVRRRLGEQAIGSRLLSTAIAAGAVTFNWAAHPAHLVGGFYAGMSALGYLVWLMHAGNQRRDRLRATGDLPPTPPSYEVISHWIRHPLITSRARSIAKADNLDLYESLNAARDAIARQQRDAAIAKVLHRKIRAAVDPTTADIAVQVYDLNEIAARLAATADYHGLTTLLAADLAPKRIATVHSVRRRRRWCRRKRPNDASPAPQPTPSPPQAPATSATHTPGDNRQEPNPEPEENPEPTPSSHQQTADSRDAGPPETVSPDDPAVADLAGASENAKDVAGDDANQETNDGDQDAASDANDGEDSEVPQGTAQAVAYWLNKEPNLDPELLAEKIGKSLRSVYRYLPPDYPRRPGIARRRTRHQPDPARRASRSE</sequence>
<evidence type="ECO:0000313" key="4">
    <source>
        <dbReference type="Proteomes" id="UP000199699"/>
    </source>
</evidence>
<organism evidence="3 4">
    <name type="scientific">Micromonospora nigra</name>
    <dbReference type="NCBI Taxonomy" id="145857"/>
    <lineage>
        <taxon>Bacteria</taxon>
        <taxon>Bacillati</taxon>
        <taxon>Actinomycetota</taxon>
        <taxon>Actinomycetes</taxon>
        <taxon>Micromonosporales</taxon>
        <taxon>Micromonosporaceae</taxon>
        <taxon>Micromonospora</taxon>
    </lineage>
</organism>
<feature type="transmembrane region" description="Helical" evidence="2">
    <location>
        <begin position="115"/>
        <end position="135"/>
    </location>
</feature>
<keyword evidence="2" id="KW-0472">Membrane</keyword>
<evidence type="ECO:0000313" key="3">
    <source>
        <dbReference type="EMBL" id="SCL26024.1"/>
    </source>
</evidence>
<feature type="region of interest" description="Disordered" evidence="1">
    <location>
        <begin position="1"/>
        <end position="65"/>
    </location>
</feature>
<keyword evidence="4" id="KW-1185">Reference proteome</keyword>
<feature type="transmembrane region" description="Helical" evidence="2">
    <location>
        <begin position="172"/>
        <end position="191"/>
    </location>
</feature>
<keyword evidence="2" id="KW-1133">Transmembrane helix</keyword>
<dbReference type="EMBL" id="FMHT01000003">
    <property type="protein sequence ID" value="SCL26024.1"/>
    <property type="molecule type" value="Genomic_DNA"/>
</dbReference>